<proteinExistence type="predicted"/>
<dbReference type="Pfam" id="PF05069">
    <property type="entry name" value="Phage_tail_S"/>
    <property type="match status" value="1"/>
</dbReference>
<protein>
    <submittedName>
        <fullName evidence="2">Phage virion morphogenesis protein</fullName>
    </submittedName>
</protein>
<organism evidence="2 3">
    <name type="scientific">Pseudazoarcus pumilus</name>
    <dbReference type="NCBI Taxonomy" id="2067960"/>
    <lineage>
        <taxon>Bacteria</taxon>
        <taxon>Pseudomonadati</taxon>
        <taxon>Pseudomonadota</taxon>
        <taxon>Betaproteobacteria</taxon>
        <taxon>Rhodocyclales</taxon>
        <taxon>Zoogloeaceae</taxon>
        <taxon>Pseudazoarcus</taxon>
    </lineage>
</organism>
<accession>A0A2I6S9F1</accession>
<keyword evidence="3" id="KW-1185">Reference proteome</keyword>
<dbReference type="RefSeq" id="WP_102247927.1">
    <property type="nucleotide sequence ID" value="NZ_CP025682.1"/>
</dbReference>
<evidence type="ECO:0000256" key="1">
    <source>
        <dbReference type="SAM" id="MobiDB-lite"/>
    </source>
</evidence>
<gene>
    <name evidence="2" type="ORF">C0099_13645</name>
</gene>
<dbReference type="Proteomes" id="UP000242205">
    <property type="component" value="Chromosome"/>
</dbReference>
<evidence type="ECO:0000313" key="2">
    <source>
        <dbReference type="EMBL" id="AUN95882.1"/>
    </source>
</evidence>
<reference evidence="2 3" key="1">
    <citation type="submission" date="2018-01" db="EMBL/GenBank/DDBJ databases">
        <authorList>
            <person name="Fu G.-Y."/>
        </authorList>
    </citation>
    <scope>NUCLEOTIDE SEQUENCE [LARGE SCALE GENOMIC DNA]</scope>
    <source>
        <strain evidence="2 3">SY39</strain>
    </source>
</reference>
<dbReference type="NCBIfam" id="TIGR01635">
    <property type="entry name" value="tail_comp_S"/>
    <property type="match status" value="1"/>
</dbReference>
<dbReference type="OrthoDB" id="2081253at2"/>
<sequence>MLRIEIDDTEVLAALQALRGRARDMRPAMANIAAALASESERQFQTESGPAGAWPELSQTTKELRERSGTTGRKLQVSGQLAASVQTGFAEAEAWIGSNKPHAAMQHLGGTTSALSMIPGAQIPARPFLPFHPETNQLAPEATRTVLDVLEVYLEDGR</sequence>
<dbReference type="EMBL" id="CP025682">
    <property type="protein sequence ID" value="AUN95882.1"/>
    <property type="molecule type" value="Genomic_DNA"/>
</dbReference>
<feature type="region of interest" description="Disordered" evidence="1">
    <location>
        <begin position="41"/>
        <end position="77"/>
    </location>
</feature>
<dbReference type="InterPro" id="IPR006522">
    <property type="entry name" value="Phage_virion_morphogenesis"/>
</dbReference>
<evidence type="ECO:0000313" key="3">
    <source>
        <dbReference type="Proteomes" id="UP000242205"/>
    </source>
</evidence>
<dbReference type="KEGG" id="atw:C0099_13645"/>
<dbReference type="AlphaFoldDB" id="A0A2I6S9F1"/>
<name>A0A2I6S9F1_9RHOO</name>